<accession>A0AC61NEM5</accession>
<evidence type="ECO:0000313" key="1">
    <source>
        <dbReference type="EMBL" id="QZE13971.1"/>
    </source>
</evidence>
<reference evidence="1" key="1">
    <citation type="submission" date="2021-08" db="EMBL/GenBank/DDBJ databases">
        <title>Novel anaerobic bacterium isolated from sea squirt in East Sea, Republic of Korea.</title>
        <authorList>
            <person name="Nguyen T.H."/>
            <person name="Li Z."/>
            <person name="Lee Y.-J."/>
            <person name="Ko J."/>
            <person name="Kim S.-G."/>
        </authorList>
    </citation>
    <scope>NUCLEOTIDE SEQUENCE</scope>
    <source>
        <strain evidence="1">KCTC 25031</strain>
    </source>
</reference>
<dbReference type="EMBL" id="CP081303">
    <property type="protein sequence ID" value="QZE13971.1"/>
    <property type="molecule type" value="Genomic_DNA"/>
</dbReference>
<dbReference type="Proteomes" id="UP000826212">
    <property type="component" value="Chromosome"/>
</dbReference>
<keyword evidence="2" id="KW-1185">Reference proteome</keyword>
<gene>
    <name evidence="1" type="primary">polA</name>
    <name evidence="1" type="ORF">K4L44_15795</name>
</gene>
<organism evidence="1 2">
    <name type="scientific">Halosquirtibacter laminarini</name>
    <dbReference type="NCBI Taxonomy" id="3374600"/>
    <lineage>
        <taxon>Bacteria</taxon>
        <taxon>Pseudomonadati</taxon>
        <taxon>Bacteroidota</taxon>
        <taxon>Bacteroidia</taxon>
        <taxon>Marinilabiliales</taxon>
        <taxon>Prolixibacteraceae</taxon>
        <taxon>Halosquirtibacter</taxon>
    </lineage>
</organism>
<dbReference type="EC" id="2.7.7.7" evidence="1"/>
<proteinExistence type="predicted"/>
<protein>
    <submittedName>
        <fullName evidence="1">DNA polymerase I</fullName>
        <ecNumber evidence="1">2.7.7.7</ecNumber>
    </submittedName>
</protein>
<keyword evidence="1" id="KW-0808">Transferase</keyword>
<evidence type="ECO:0000313" key="2">
    <source>
        <dbReference type="Proteomes" id="UP000826212"/>
    </source>
</evidence>
<name>A0AC61NEM5_9BACT</name>
<keyword evidence="1" id="KW-0548">Nucleotidyltransferase</keyword>
<sequence>MAVEKKIFLLDAYALIYRSYFAFIKNPRFNSQGLNTSAMLGFANTLEDLIKKEDPEYIAIVFDVHAPTFRHELFSEYKANRDAMPEDLRLSIPYIKKIISAYNIPIVESIGYEADDVIGTLSVKAKEAGFTTFMMTPDKDYAQLVNESVFMYKPKRMGNDVEIWGIPEVNEKFGIDDPIKVIDILGLMGDSSDNIPGCPGVGPKTATKLINQFGSIDGIYQNIGKLKGAQKTKLEENEEKVRLSRVLAEIILDAPVSTSLDEMKRKEPNSAELTTLFKEMEFRALIQKYESVVPTSSKTPLQSNIDLFSNVSQPSLFDQVQEKEIPRETILSISDEKVKYYLVNTPELRADLRADLSVQSQFCFDTETTGLDPFSVDIVGISFSYKEGEAFYVPMPNDRNEASLILKEFASIFEDNSIQKIGQNIKYDILILMQYGLKVKGVLFDTMIAHYLLQPELRHNLDYLCEQYLNYKKIPTESLIGKKGKNQKTMRDLPVDEVCTYACEDADFTLRLKNILEPLVVDAGVLELFEKVEMPLVHVLCEIENNGVNFDVSSMKDTKVRLTKELLELETEITEMAGEKFNVSSPKQLGVILFEKLALDSNAKKTKTKQYSTSEEVLVKLSSKHPIINKVLEFRSTKKLLSTYVEALPKLVNSRTGKIHTSFNQTVTSTGRLSSNNPNLQNIPIRDDQGREIRKAFVVSSPEHIFVSADYSQVELRVMAYLSKDEGMIEAFKQDQDIHTATAAKIYKVAVDEVTSDMRRKAKTANFGIIYGISSFGLSQRLNISRSEAKSLIDGYFESFPQVKEFMNNQIEVARKNHYVETILNRRRYLRDINSANGMMRGMAERNAINAPIQGSAADIIKIAMNSIQKSFEEKQIKSKMILQVHDELNFEVCKTELDLVCSIIKSEMENAVDLTVPLKVDVGFGANWLEAH</sequence>